<dbReference type="RefSeq" id="WP_135395632.1">
    <property type="nucleotide sequence ID" value="NZ_SRMB01000002.1"/>
</dbReference>
<comment type="caution">
    <text evidence="3">The sequence shown here is derived from an EMBL/GenBank/DDBJ whole genome shotgun (WGS) entry which is preliminary data.</text>
</comment>
<evidence type="ECO:0000313" key="4">
    <source>
        <dbReference type="Proteomes" id="UP000298471"/>
    </source>
</evidence>
<keyword evidence="2" id="KW-0812">Transmembrane</keyword>
<feature type="compositionally biased region" description="Low complexity" evidence="1">
    <location>
        <begin position="14"/>
        <end position="45"/>
    </location>
</feature>
<keyword evidence="2" id="KW-1133">Transmembrane helix</keyword>
<proteinExistence type="predicted"/>
<feature type="region of interest" description="Disordered" evidence="1">
    <location>
        <begin position="1"/>
        <end position="91"/>
    </location>
</feature>
<keyword evidence="2" id="KW-0472">Membrane</keyword>
<gene>
    <name evidence="3" type="ORF">E5K02_14385</name>
</gene>
<accession>A0A4Z0QBV5</accession>
<name>A0A4Z0QBV5_9BACT</name>
<reference evidence="3 4" key="1">
    <citation type="submission" date="2019-04" db="EMBL/GenBank/DDBJ databases">
        <authorList>
            <person name="Feng G."/>
            <person name="Zhang J."/>
            <person name="Zhu H."/>
        </authorList>
    </citation>
    <scope>NUCLEOTIDE SEQUENCE [LARGE SCALE GENOMIC DNA]</scope>
    <source>
        <strain evidence="3 4">9PBR-1</strain>
    </source>
</reference>
<dbReference type="EMBL" id="SRMB01000002">
    <property type="protein sequence ID" value="TGE27557.1"/>
    <property type="molecule type" value="Genomic_DNA"/>
</dbReference>
<dbReference type="Proteomes" id="UP000298471">
    <property type="component" value="Unassembled WGS sequence"/>
</dbReference>
<evidence type="ECO:0000313" key="3">
    <source>
        <dbReference type="EMBL" id="TGE27557.1"/>
    </source>
</evidence>
<dbReference type="AlphaFoldDB" id="A0A4Z0QBV5"/>
<sequence>MASCQSQKAAFQFSPTSAASTPSESVAALPARAAAPSSGSGTPLPAAAPHPTPAPGLRRLLVRPPQHREAAATTSTHPLQKTPAAAHPRAKRLRLRQPARIGYNDFLLFGGIAVAGAGVLVAVAAGSLLGVVGGLVLIAGGFLLVSKGYGKARPE</sequence>
<protein>
    <submittedName>
        <fullName evidence="3">Uncharacterized protein</fullName>
    </submittedName>
</protein>
<evidence type="ECO:0000256" key="2">
    <source>
        <dbReference type="SAM" id="Phobius"/>
    </source>
</evidence>
<keyword evidence="4" id="KW-1185">Reference proteome</keyword>
<organism evidence="3 4">
    <name type="scientific">Hymenobacter metallicola</name>
    <dbReference type="NCBI Taxonomy" id="2563114"/>
    <lineage>
        <taxon>Bacteria</taxon>
        <taxon>Pseudomonadati</taxon>
        <taxon>Bacteroidota</taxon>
        <taxon>Cytophagia</taxon>
        <taxon>Cytophagales</taxon>
        <taxon>Hymenobacteraceae</taxon>
        <taxon>Hymenobacter</taxon>
    </lineage>
</organism>
<feature type="transmembrane region" description="Helical" evidence="2">
    <location>
        <begin position="101"/>
        <end position="122"/>
    </location>
</feature>
<evidence type="ECO:0000256" key="1">
    <source>
        <dbReference type="SAM" id="MobiDB-lite"/>
    </source>
</evidence>
<feature type="transmembrane region" description="Helical" evidence="2">
    <location>
        <begin position="128"/>
        <end position="145"/>
    </location>
</feature>